<keyword evidence="8 10" id="KW-0472">Membrane</keyword>
<dbReference type="OrthoDB" id="9985059at2759"/>
<feature type="chain" id="PRO_5026348278" description="Protein BIG1" evidence="11">
    <location>
        <begin position="19"/>
        <end position="289"/>
    </location>
</feature>
<gene>
    <name evidence="13" type="ORF">EJ03DRAFT_327536</name>
</gene>
<keyword evidence="4 10" id="KW-0812">Transmembrane</keyword>
<evidence type="ECO:0000256" key="4">
    <source>
        <dbReference type="ARBA" id="ARBA00022692"/>
    </source>
</evidence>
<keyword evidence="7 10" id="KW-1133">Transmembrane helix</keyword>
<dbReference type="InterPro" id="IPR037654">
    <property type="entry name" value="Big1"/>
</dbReference>
<dbReference type="GO" id="GO:0071555">
    <property type="term" value="P:cell wall organization"/>
    <property type="evidence" value="ECO:0007669"/>
    <property type="project" value="UniProtKB-KW"/>
</dbReference>
<dbReference type="EMBL" id="ML995835">
    <property type="protein sequence ID" value="KAF2769262.1"/>
    <property type="molecule type" value="Genomic_DNA"/>
</dbReference>
<dbReference type="GO" id="GO:0009272">
    <property type="term" value="P:fungal-type cell wall biogenesis"/>
    <property type="evidence" value="ECO:0007669"/>
    <property type="project" value="TreeGrafter"/>
</dbReference>
<evidence type="ECO:0000313" key="14">
    <source>
        <dbReference type="Proteomes" id="UP000799436"/>
    </source>
</evidence>
<evidence type="ECO:0000256" key="11">
    <source>
        <dbReference type="SAM" id="SignalP"/>
    </source>
</evidence>
<evidence type="ECO:0000256" key="8">
    <source>
        <dbReference type="ARBA" id="ARBA00023136"/>
    </source>
</evidence>
<proteinExistence type="inferred from homology"/>
<evidence type="ECO:0000259" key="12">
    <source>
        <dbReference type="Pfam" id="PF20520"/>
    </source>
</evidence>
<comment type="subcellular location">
    <subcellularLocation>
        <location evidence="1">Endoplasmic reticulum membrane</location>
        <topology evidence="1">Single-pass type I membrane protein</topology>
    </subcellularLocation>
</comment>
<feature type="signal peptide" evidence="11">
    <location>
        <begin position="1"/>
        <end position="18"/>
    </location>
</feature>
<dbReference type="GO" id="GO:0006078">
    <property type="term" value="P:(1-&gt;6)-beta-D-glucan biosynthetic process"/>
    <property type="evidence" value="ECO:0007669"/>
    <property type="project" value="TreeGrafter"/>
</dbReference>
<dbReference type="GO" id="GO:0005789">
    <property type="term" value="C:endoplasmic reticulum membrane"/>
    <property type="evidence" value="ECO:0007669"/>
    <property type="project" value="UniProtKB-SubCell"/>
</dbReference>
<name>A0A6G1L9J5_9PEZI</name>
<dbReference type="PANTHER" id="PTHR28285">
    <property type="entry name" value="PROTEIN BIG1"/>
    <property type="match status" value="1"/>
</dbReference>
<evidence type="ECO:0000256" key="7">
    <source>
        <dbReference type="ARBA" id="ARBA00022989"/>
    </source>
</evidence>
<evidence type="ECO:0000256" key="9">
    <source>
        <dbReference type="ARBA" id="ARBA00023316"/>
    </source>
</evidence>
<keyword evidence="9" id="KW-0961">Cell wall biogenesis/degradation</keyword>
<dbReference type="InterPro" id="IPR046756">
    <property type="entry name" value="VAS1/VOA1_TM"/>
</dbReference>
<evidence type="ECO:0000256" key="10">
    <source>
        <dbReference type="SAM" id="Phobius"/>
    </source>
</evidence>
<sequence length="289" mass="31679">MKIRHPAALLLSATTALALQHAAPFVLISSSPLHPPNSLSNQQLATASSLEASLLHTLSSCTHKQYFVVTHPGVTTHDLQNENNFPNLRRRALHKDANVVQIPDVIGAIDGERMASSLAETCHIPEIEATDYATPQPHTRGKPAVTRIAMSQNESFAHNDHYLDSYIANSTHDPYILIFTSVPNPTAPETSHPYEFDEPFPTALHTELKRHLNSHRKRASNASDDMQAGLPLFEKYQFLSPAIFMGLVVTLILLLILWVGVSAIAGLEVSYAAFSKEMGPAAQNKGKQQ</sequence>
<dbReference type="Pfam" id="PF20520">
    <property type="entry name" value="Ac45-VOA1_TM"/>
    <property type="match status" value="1"/>
</dbReference>
<evidence type="ECO:0000256" key="2">
    <source>
        <dbReference type="ARBA" id="ARBA00008203"/>
    </source>
</evidence>
<protein>
    <recommendedName>
        <fullName evidence="3">Protein BIG1</fullName>
    </recommendedName>
</protein>
<feature type="domain" description="V-type proton ATPase subunit S1/VOA1 transmembrane" evidence="12">
    <location>
        <begin position="237"/>
        <end position="276"/>
    </location>
</feature>
<feature type="transmembrane region" description="Helical" evidence="10">
    <location>
        <begin position="242"/>
        <end position="267"/>
    </location>
</feature>
<keyword evidence="14" id="KW-1185">Reference proteome</keyword>
<dbReference type="Proteomes" id="UP000799436">
    <property type="component" value="Unassembled WGS sequence"/>
</dbReference>
<evidence type="ECO:0000256" key="5">
    <source>
        <dbReference type="ARBA" id="ARBA00022729"/>
    </source>
</evidence>
<accession>A0A6G1L9J5</accession>
<keyword evidence="5 11" id="KW-0732">Signal</keyword>
<organism evidence="13 14">
    <name type="scientific">Teratosphaeria nubilosa</name>
    <dbReference type="NCBI Taxonomy" id="161662"/>
    <lineage>
        <taxon>Eukaryota</taxon>
        <taxon>Fungi</taxon>
        <taxon>Dikarya</taxon>
        <taxon>Ascomycota</taxon>
        <taxon>Pezizomycotina</taxon>
        <taxon>Dothideomycetes</taxon>
        <taxon>Dothideomycetidae</taxon>
        <taxon>Mycosphaerellales</taxon>
        <taxon>Teratosphaeriaceae</taxon>
        <taxon>Teratosphaeria</taxon>
    </lineage>
</organism>
<evidence type="ECO:0000256" key="3">
    <source>
        <dbReference type="ARBA" id="ARBA00022089"/>
    </source>
</evidence>
<evidence type="ECO:0000256" key="6">
    <source>
        <dbReference type="ARBA" id="ARBA00022824"/>
    </source>
</evidence>
<comment type="similarity">
    <text evidence="2">Belongs to the BIG1 family.</text>
</comment>
<evidence type="ECO:0000256" key="1">
    <source>
        <dbReference type="ARBA" id="ARBA00004115"/>
    </source>
</evidence>
<evidence type="ECO:0000313" key="13">
    <source>
        <dbReference type="EMBL" id="KAF2769262.1"/>
    </source>
</evidence>
<reference evidence="13" key="1">
    <citation type="journal article" date="2020" name="Stud. Mycol.">
        <title>101 Dothideomycetes genomes: a test case for predicting lifestyles and emergence of pathogens.</title>
        <authorList>
            <person name="Haridas S."/>
            <person name="Albert R."/>
            <person name="Binder M."/>
            <person name="Bloem J."/>
            <person name="Labutti K."/>
            <person name="Salamov A."/>
            <person name="Andreopoulos B."/>
            <person name="Baker S."/>
            <person name="Barry K."/>
            <person name="Bills G."/>
            <person name="Bluhm B."/>
            <person name="Cannon C."/>
            <person name="Castanera R."/>
            <person name="Culley D."/>
            <person name="Daum C."/>
            <person name="Ezra D."/>
            <person name="Gonzalez J."/>
            <person name="Henrissat B."/>
            <person name="Kuo A."/>
            <person name="Liang C."/>
            <person name="Lipzen A."/>
            <person name="Lutzoni F."/>
            <person name="Magnuson J."/>
            <person name="Mondo S."/>
            <person name="Nolan M."/>
            <person name="Ohm R."/>
            <person name="Pangilinan J."/>
            <person name="Park H.-J."/>
            <person name="Ramirez L."/>
            <person name="Alfaro M."/>
            <person name="Sun H."/>
            <person name="Tritt A."/>
            <person name="Yoshinaga Y."/>
            <person name="Zwiers L.-H."/>
            <person name="Turgeon B."/>
            <person name="Goodwin S."/>
            <person name="Spatafora J."/>
            <person name="Crous P."/>
            <person name="Grigoriev I."/>
        </authorList>
    </citation>
    <scope>NUCLEOTIDE SEQUENCE</scope>
    <source>
        <strain evidence="13">CBS 116005</strain>
    </source>
</reference>
<dbReference type="AlphaFoldDB" id="A0A6G1L9J5"/>
<dbReference type="PANTHER" id="PTHR28285:SF1">
    <property type="entry name" value="PROTEIN BIG1"/>
    <property type="match status" value="1"/>
</dbReference>
<keyword evidence="6" id="KW-0256">Endoplasmic reticulum</keyword>